<dbReference type="PANTHER" id="PTHR19858:SF0">
    <property type="entry name" value="PERIODIC TRYPTOPHAN PROTEIN 2 HOMOLOG"/>
    <property type="match status" value="1"/>
</dbReference>
<feature type="binding site" evidence="10 13">
    <location>
        <position position="996"/>
    </location>
    <ligand>
        <name>Mn(2+)</name>
        <dbReference type="ChEBI" id="CHEBI:29035"/>
        <label>1</label>
    </ligand>
</feature>
<dbReference type="InterPro" id="IPR015943">
    <property type="entry name" value="WD40/YVTN_repeat-like_dom_sf"/>
</dbReference>
<dbReference type="PROSITE" id="PS50294">
    <property type="entry name" value="WD_REPEATS_REGION"/>
    <property type="match status" value="1"/>
</dbReference>
<comment type="cofactor">
    <cofactor evidence="10 13">
        <name>Mn(2+)</name>
        <dbReference type="ChEBI" id="CHEBI:29035"/>
    </cofactor>
    <text evidence="10 13">Binds 2 manganese ions per subunit.</text>
</comment>
<sequence length="1382" mass="154043">MNLDFKPFDLLGNVYKNGNIFFHPTTDQLYSTINNKIKVFDLKDNISSIMPFTSNFNIVKFTLSPSGRLAFIIDCLGRGFLVNTSKGVSLAQLKLTKHVGDVKFSPCSKYIAIAFDGKIEVFLLNKVTFDSFNAWIRTTSLTISTNKMTTLNWSDDGELIIAGGEDKKFVVFRPRKEICTDFKRNIPYRLIDAHKGSIVNCFFLKNSYDCLTIDDRGLLSLWKSNKAFGKLDEKDGEEEKVTFVFYERKKKMNINDSASVARNVECTSATFHSKNNILVTSFSNGAIVFHEIPTFSLIQSLKVGDVSVKSVAFNKDGDWLGIASGGGSLGQVAVWEWQSECYIMNQQSHTHIISCVKYSPCGSLLATGGMDGKVKVWDGRSGNCLITFTEHKSSITGICWSEGGNVVLSSSLDGVVRAHDMKRYRNFRTFKCPDQTQLHGVITDATSDLVISMAKDEYKIYIWAMNTGNLVDVISGHSSRLSGISFFGNNLASVSWDKTLRITNIVDNGSEVISLNDEALDVSYSPCGKILAVLTFNSTITLYDTHNSSIMGIIETKYDVDSGRGAFETIKKETSQRNKTFEFIEFSPDSNLIIAGGNTNHICIYSVKDRILLKKLQMTINFSFDGVMSDINYKQLSEFGNLDFFEMSSDEDEDDYGKKKKMALAGSKISDKSERSYKPTMRANAISFSPTARCFAIANTEGVLIYSLDRYEKFDPFLLETTVTPQIIIQLLNTKDFCKALIMSLKLNDNSFIIRSLLETPIEDVKFVTQQMPYLYAEKLLNWIAINWKKVTKSHIEYVYNFMDNLILNHFQNFKNNARSILPSINALVQEIAHQRKLYIDVGKKNKSSIEYLLTVRRKNKFRNLPKEIDMPKSFGNVVRTYDEELKFIEQIGPCEYKIKKGFVPNMNVEGRFYLNDKIKAHMLGEIEMCCKRGNIGGYIPAVKQIANVAGLPGIIGNSIGLPDMHSGYGFAIGNVAAFDAESGEGVISPGGVGFDINCGVRLIRTNLFEKDVKPVKEELTQALFDHIPVGVGSKGIIPIGISDFEECLEIGMDWTLREGYSWAEDKEHCEEFGRMIQADATKVTTRAKKRGLPQLGTLGAGNHYGEVQVVDEIYDKYAAKKMGIEDVGQVVIMIHCGSRGLGHEVASNCLTSMVKSMSRDGIHINDTQLACARINSPEGQEYLKSMAAAANFAWVNRSCITFCVRQAFAKTFNCTPDDLDMNVVYDVCHNIAKFEEHIVNGRPKMLCVHRKGATRALPPHHPLVPVDYQLTGQPVMIGGSMGTCSYVACGTEKGMEATFGTTCHGAGRAMGRSKSRKTISFEDVLEQLKEKGISIRVASPKLVMEEAPESYKNVTDVINTCHEAGLSKKTFKLRPIAVIKG</sequence>
<dbReference type="Gene3D" id="2.130.10.10">
    <property type="entry name" value="YVTN repeat-like/Quinoprotein amine dehydrogenase"/>
    <property type="match status" value="3"/>
</dbReference>
<dbReference type="SUPFAM" id="SSF103365">
    <property type="entry name" value="Hypothetical protein PH1602"/>
    <property type="match status" value="1"/>
</dbReference>
<dbReference type="Pfam" id="PF00400">
    <property type="entry name" value="WD40"/>
    <property type="match status" value="3"/>
</dbReference>
<keyword evidence="14" id="KW-0853">WD repeat</keyword>
<evidence type="ECO:0000256" key="10">
    <source>
        <dbReference type="HAMAP-Rule" id="MF_03144"/>
    </source>
</evidence>
<feature type="active site" description="GMP-histidine intermediate" evidence="10 11">
    <location>
        <position position="1305"/>
    </location>
</feature>
<dbReference type="InterPro" id="IPR036322">
    <property type="entry name" value="WD40_repeat_dom_sf"/>
</dbReference>
<dbReference type="EC" id="6.5.1.8" evidence="10"/>
<keyword evidence="4 10" id="KW-0479">Metal-binding</keyword>
<reference evidence="16" key="1">
    <citation type="submission" date="2015-08" db="UniProtKB">
        <authorList>
            <consortium name="WormBaseParasite"/>
        </authorList>
    </citation>
    <scope>IDENTIFICATION</scope>
</reference>
<comment type="miscellaneous">
    <text evidence="10">Ligation probably proceeds through 3 nucleotidyl transfer steps, with 2',3'-cyclic phosphate termini being hydrolyzed to 3'-P termini in a step that precedes 3'-P activation with GMP. In the first nucleotidyl transfer step, RTCB reacts with GTP to form a covalent RTCB-histidine-GMP intermediate with release of PPi; in the second step, the GMP moiety is transferred to the RNA 3'-P; in the third step, the 5'-OH from the opposite RNA strand attacks the activated 3'-P to form a 3',5'-phosphodiester bond and release GMP.</text>
</comment>
<feature type="repeat" description="WD" evidence="14">
    <location>
        <begin position="346"/>
        <end position="387"/>
    </location>
</feature>
<feature type="binding site" evidence="10">
    <location>
        <position position="999"/>
    </location>
    <ligand>
        <name>Mn(2+)</name>
        <dbReference type="ChEBI" id="CHEBI:29035"/>
        <label>2</label>
    </ligand>
</feature>
<evidence type="ECO:0000256" key="3">
    <source>
        <dbReference type="ARBA" id="ARBA00022694"/>
    </source>
</evidence>
<feature type="binding site" evidence="10 13">
    <location>
        <position position="1230"/>
    </location>
    <ligand>
        <name>Mn(2+)</name>
        <dbReference type="ChEBI" id="CHEBI:29035"/>
        <label>2</label>
    </ligand>
</feature>
<evidence type="ECO:0000256" key="12">
    <source>
        <dbReference type="PIRSR" id="PIRSR601233-2"/>
    </source>
</evidence>
<feature type="binding site" evidence="10 13">
    <location>
        <position position="1104"/>
    </location>
    <ligand>
        <name>Mn(2+)</name>
        <dbReference type="ChEBI" id="CHEBI:29035"/>
        <label>1</label>
    </ligand>
</feature>
<feature type="binding site" evidence="10 12">
    <location>
        <begin position="1230"/>
        <end position="1231"/>
    </location>
    <ligand>
        <name>GMP</name>
        <dbReference type="ChEBI" id="CHEBI:58115"/>
    </ligand>
</feature>
<dbReference type="SMART" id="SM00320">
    <property type="entry name" value="WD40"/>
    <property type="match status" value="11"/>
</dbReference>
<evidence type="ECO:0000256" key="7">
    <source>
        <dbReference type="ARBA" id="ARBA00023211"/>
    </source>
</evidence>
<evidence type="ECO:0000256" key="2">
    <source>
        <dbReference type="ARBA" id="ARBA00022598"/>
    </source>
</evidence>
<dbReference type="STRING" id="6248.A0A0K0EKR2"/>
<dbReference type="Pfam" id="PF01139">
    <property type="entry name" value="RtcB"/>
    <property type="match status" value="1"/>
</dbReference>
<keyword evidence="6 10" id="KW-0342">GTP-binding</keyword>
<name>A0A0K0EKR2_STRER</name>
<dbReference type="SUPFAM" id="SSF101908">
    <property type="entry name" value="Putative isomerase YbhE"/>
    <property type="match status" value="2"/>
</dbReference>
<dbReference type="InterPro" id="IPR036025">
    <property type="entry name" value="RtcB-like_sf"/>
</dbReference>
<dbReference type="InterPro" id="IPR027513">
    <property type="entry name" value="RtcB_euk"/>
</dbReference>
<dbReference type="Gene3D" id="3.90.1860.10">
    <property type="entry name" value="tRNA-splicing ligase RtcB"/>
    <property type="match status" value="1"/>
</dbReference>
<feature type="repeat" description="WD" evidence="14">
    <location>
        <begin position="388"/>
        <end position="429"/>
    </location>
</feature>
<dbReference type="WBParaSite" id="SSTP_0001005300.1">
    <property type="protein sequence ID" value="SSTP_0001005300.1"/>
    <property type="gene ID" value="SSTP_0001005300"/>
</dbReference>
<keyword evidence="7 10" id="KW-0464">Manganese</keyword>
<protein>
    <recommendedName>
        <fullName evidence="10">RNA-splicing ligase RtcB homolog</fullName>
        <ecNumber evidence="10">6.5.1.8</ecNumber>
    </recommendedName>
    <alternativeName>
        <fullName evidence="10">3'-phosphate/5'-hydroxy nucleic acid ligase</fullName>
    </alternativeName>
</protein>
<dbReference type="GO" id="GO:0000462">
    <property type="term" value="P:maturation of SSU-rRNA from tricistronic rRNA transcript (SSU-rRNA, 5.8S rRNA, LSU-rRNA)"/>
    <property type="evidence" value="ECO:0007669"/>
    <property type="project" value="TreeGrafter"/>
</dbReference>
<accession>A0A0K0EKR2</accession>
<feature type="binding site" evidence="10">
    <location>
        <position position="999"/>
    </location>
    <ligand>
        <name>Mn(2+)</name>
        <dbReference type="ChEBI" id="CHEBI:29035"/>
        <label>1</label>
    </ligand>
</feature>
<dbReference type="GO" id="GO:0046872">
    <property type="term" value="F:metal ion binding"/>
    <property type="evidence" value="ECO:0007669"/>
    <property type="project" value="UniProtKB-KW"/>
</dbReference>
<dbReference type="CDD" id="cd00200">
    <property type="entry name" value="WD40"/>
    <property type="match status" value="1"/>
</dbReference>
<dbReference type="InterPro" id="IPR001233">
    <property type="entry name" value="RtcB"/>
</dbReference>
<dbReference type="GO" id="GO:0000028">
    <property type="term" value="P:ribosomal small subunit assembly"/>
    <property type="evidence" value="ECO:0007669"/>
    <property type="project" value="TreeGrafter"/>
</dbReference>
<feature type="binding site" evidence="10 13">
    <location>
        <position position="1136"/>
    </location>
    <ligand>
        <name>Mn(2+)</name>
        <dbReference type="ChEBI" id="CHEBI:29035"/>
        <label>2</label>
    </ligand>
</feature>
<dbReference type="PROSITE" id="PS50082">
    <property type="entry name" value="WD_REPEATS_2"/>
    <property type="match status" value="2"/>
</dbReference>
<comment type="function">
    <text evidence="10">Catalytic subunit of the tRNA-splicing ligase complex that acts by directly joining spliced tRNA halves to mature-sized tRNAs by incorporating the precursor-derived splice junction phosphate into the mature tRNA as a canonical 3',5'-phosphodiester. May act as an RNA ligase with broad substrate specificity, and may function toward other RNAs.</text>
</comment>
<dbReference type="GO" id="GO:0005525">
    <property type="term" value="F:GTP binding"/>
    <property type="evidence" value="ECO:0007669"/>
    <property type="project" value="UniProtKB-KW"/>
</dbReference>
<dbReference type="FunFam" id="3.90.1860.10:FF:000001">
    <property type="entry name" value="tRNA-splicing ligase RtcB homolog"/>
    <property type="match status" value="1"/>
</dbReference>
<dbReference type="InterPro" id="IPR027145">
    <property type="entry name" value="PWP2"/>
</dbReference>
<evidence type="ECO:0000313" key="15">
    <source>
        <dbReference type="Proteomes" id="UP000035681"/>
    </source>
</evidence>
<comment type="similarity">
    <text evidence="1 10">Belongs to the RtcB family.</text>
</comment>
<evidence type="ECO:0000256" key="4">
    <source>
        <dbReference type="ARBA" id="ARBA00022723"/>
    </source>
</evidence>
<keyword evidence="15" id="KW-1185">Reference proteome</keyword>
<organism evidence="16">
    <name type="scientific">Strongyloides stercoralis</name>
    <name type="common">Threadworm</name>
    <dbReference type="NCBI Taxonomy" id="6248"/>
    <lineage>
        <taxon>Eukaryota</taxon>
        <taxon>Metazoa</taxon>
        <taxon>Ecdysozoa</taxon>
        <taxon>Nematoda</taxon>
        <taxon>Chromadorea</taxon>
        <taxon>Rhabditida</taxon>
        <taxon>Tylenchina</taxon>
        <taxon>Panagrolaimomorpha</taxon>
        <taxon>Strongyloidoidea</taxon>
        <taxon>Strongyloididae</taxon>
        <taxon>Strongyloides</taxon>
    </lineage>
</organism>
<dbReference type="GO" id="GO:0032040">
    <property type="term" value="C:small-subunit processome"/>
    <property type="evidence" value="ECO:0007669"/>
    <property type="project" value="TreeGrafter"/>
</dbReference>
<feature type="binding site" evidence="10 12">
    <location>
        <begin position="1279"/>
        <end position="1282"/>
    </location>
    <ligand>
        <name>GMP</name>
        <dbReference type="ChEBI" id="CHEBI:58115"/>
    </ligand>
</feature>
<dbReference type="Proteomes" id="UP000035681">
    <property type="component" value="Unplaced"/>
</dbReference>
<dbReference type="GO" id="GO:0006388">
    <property type="term" value="P:tRNA splicing, via endonucleolytic cleavage and ligation"/>
    <property type="evidence" value="ECO:0007669"/>
    <property type="project" value="UniProtKB-UniRule"/>
</dbReference>
<keyword evidence="3 10" id="KW-0819">tRNA processing</keyword>
<evidence type="ECO:0000256" key="5">
    <source>
        <dbReference type="ARBA" id="ARBA00022741"/>
    </source>
</evidence>
<evidence type="ECO:0000256" key="14">
    <source>
        <dbReference type="PROSITE-ProRule" id="PRU00221"/>
    </source>
</evidence>
<comment type="catalytic activity">
    <reaction evidence="9 10">
        <text>a 3'-end 2',3'-cyclophospho-ribonucleotide-RNA + a 5'-end dephospho-ribonucleoside-RNA + GTP + H2O = a ribonucleotidyl-ribonucleotide-RNA + GMP + diphosphate + H(+)</text>
        <dbReference type="Rhea" id="RHEA:68080"/>
        <dbReference type="Rhea" id="RHEA-COMP:10464"/>
        <dbReference type="Rhea" id="RHEA-COMP:13936"/>
        <dbReference type="Rhea" id="RHEA-COMP:17355"/>
        <dbReference type="ChEBI" id="CHEBI:15377"/>
        <dbReference type="ChEBI" id="CHEBI:15378"/>
        <dbReference type="ChEBI" id="CHEBI:33019"/>
        <dbReference type="ChEBI" id="CHEBI:37565"/>
        <dbReference type="ChEBI" id="CHEBI:58115"/>
        <dbReference type="ChEBI" id="CHEBI:83064"/>
        <dbReference type="ChEBI" id="CHEBI:138284"/>
        <dbReference type="ChEBI" id="CHEBI:173118"/>
        <dbReference type="EC" id="6.5.1.8"/>
    </reaction>
</comment>
<dbReference type="PROSITE" id="PS01288">
    <property type="entry name" value="UPF0027"/>
    <property type="match status" value="1"/>
</dbReference>
<comment type="subunit">
    <text evidence="10">Catalytic component of the tRNA-splicing ligase complex.</text>
</comment>
<dbReference type="InterPro" id="IPR001680">
    <property type="entry name" value="WD40_rpt"/>
</dbReference>
<evidence type="ECO:0000256" key="6">
    <source>
        <dbReference type="ARBA" id="ARBA00023134"/>
    </source>
</evidence>
<dbReference type="SUPFAM" id="SSF50978">
    <property type="entry name" value="WD40 repeat-like"/>
    <property type="match status" value="1"/>
</dbReference>
<dbReference type="GO" id="GO:0072669">
    <property type="term" value="C:tRNA-splicing ligase complex"/>
    <property type="evidence" value="ECO:0007669"/>
    <property type="project" value="UniProtKB-UniRule"/>
</dbReference>
<dbReference type="GO" id="GO:0170057">
    <property type="term" value="F:RNA ligase (GTP) activity"/>
    <property type="evidence" value="ECO:0007669"/>
    <property type="project" value="UniProtKB-EC"/>
</dbReference>
<evidence type="ECO:0000256" key="11">
    <source>
        <dbReference type="PIRSR" id="PIRSR601233-1"/>
    </source>
</evidence>
<dbReference type="AlphaFoldDB" id="A0A0K0EKR2"/>
<keyword evidence="5 10" id="KW-0547">Nucleotide-binding</keyword>
<dbReference type="WBParaSite" id="TCONS_00009907.p1">
    <property type="protein sequence ID" value="TCONS_00009907.p1"/>
    <property type="gene ID" value="XLOC_007625"/>
</dbReference>
<evidence type="ECO:0000256" key="9">
    <source>
        <dbReference type="ARBA" id="ARBA00049514"/>
    </source>
</evidence>
<comment type="catalytic activity">
    <reaction evidence="8 10">
        <text>a 3'-end 3'-phospho-ribonucleotide-RNA + a 5'-end dephospho-ribonucleoside-RNA + GTP = a ribonucleotidyl-ribonucleotide-RNA + GMP + diphosphate</text>
        <dbReference type="Rhea" id="RHEA:68076"/>
        <dbReference type="Rhea" id="RHEA-COMP:10463"/>
        <dbReference type="Rhea" id="RHEA-COMP:13936"/>
        <dbReference type="Rhea" id="RHEA-COMP:17355"/>
        <dbReference type="ChEBI" id="CHEBI:33019"/>
        <dbReference type="ChEBI" id="CHEBI:37565"/>
        <dbReference type="ChEBI" id="CHEBI:58115"/>
        <dbReference type="ChEBI" id="CHEBI:83062"/>
        <dbReference type="ChEBI" id="CHEBI:138284"/>
        <dbReference type="ChEBI" id="CHEBI:173118"/>
        <dbReference type="EC" id="6.5.1.8"/>
    </reaction>
</comment>
<feature type="binding site" evidence="10 12">
    <location>
        <begin position="1305"/>
        <end position="1308"/>
    </location>
    <ligand>
        <name>GMP</name>
        <dbReference type="ChEBI" id="CHEBI:58115"/>
    </ligand>
</feature>
<feature type="binding site" evidence="10 12">
    <location>
        <position position="1381"/>
    </location>
    <ligand>
        <name>GMP</name>
        <dbReference type="ChEBI" id="CHEBI:58115"/>
    </ligand>
</feature>
<proteinExistence type="inferred from homology"/>
<dbReference type="GO" id="GO:0034388">
    <property type="term" value="C:Pwp2p-containing subcomplex of 90S preribosome"/>
    <property type="evidence" value="ECO:0007669"/>
    <property type="project" value="TreeGrafter"/>
</dbReference>
<feature type="binding site" evidence="10 12">
    <location>
        <position position="1286"/>
    </location>
    <ligand>
        <name>GMP</name>
        <dbReference type="ChEBI" id="CHEBI:58115"/>
    </ligand>
</feature>
<evidence type="ECO:0000256" key="8">
    <source>
        <dbReference type="ARBA" id="ARBA00047746"/>
    </source>
</evidence>
<evidence type="ECO:0000313" key="16">
    <source>
        <dbReference type="WBParaSite" id="SSTP_0001005300.1"/>
    </source>
</evidence>
<evidence type="ECO:0000256" key="13">
    <source>
        <dbReference type="PIRSR" id="PIRSR601233-3"/>
    </source>
</evidence>
<keyword evidence="2 10" id="KW-0436">Ligase</keyword>
<evidence type="ECO:0000256" key="1">
    <source>
        <dbReference type="ARBA" id="ARBA00008071"/>
    </source>
</evidence>
<feature type="binding site" evidence="10 12">
    <location>
        <begin position="1103"/>
        <end position="1107"/>
    </location>
    <ligand>
        <name>GMP</name>
        <dbReference type="ChEBI" id="CHEBI:58115"/>
    </ligand>
</feature>
<dbReference type="HAMAP" id="MF_03144">
    <property type="entry name" value="RtcB_euk"/>
    <property type="match status" value="1"/>
</dbReference>
<dbReference type="PANTHER" id="PTHR19858">
    <property type="entry name" value="WD40 REPEAT PROTEIN"/>
    <property type="match status" value="1"/>
</dbReference>